<dbReference type="CDD" id="cd00063">
    <property type="entry name" value="FN3"/>
    <property type="match status" value="1"/>
</dbReference>
<dbReference type="PROSITE" id="PS50853">
    <property type="entry name" value="FN3"/>
    <property type="match status" value="1"/>
</dbReference>
<name>A0A9D4FZB7_DREPO</name>
<dbReference type="Pfam" id="PF00041">
    <property type="entry name" value="fn3"/>
    <property type="match status" value="1"/>
</dbReference>
<dbReference type="Gene3D" id="2.60.40.10">
    <property type="entry name" value="Immunoglobulins"/>
    <property type="match status" value="3"/>
</dbReference>
<dbReference type="GO" id="GO:0050808">
    <property type="term" value="P:synapse organization"/>
    <property type="evidence" value="ECO:0007669"/>
    <property type="project" value="TreeGrafter"/>
</dbReference>
<keyword evidence="1" id="KW-0732">Signal</keyword>
<comment type="caution">
    <text evidence="4">The sequence shown here is derived from an EMBL/GenBank/DDBJ whole genome shotgun (WGS) entry which is preliminary data.</text>
</comment>
<dbReference type="Proteomes" id="UP000828390">
    <property type="component" value="Unassembled WGS sequence"/>
</dbReference>
<accession>A0A9D4FZB7</accession>
<keyword evidence="2" id="KW-1015">Disulfide bond</keyword>
<dbReference type="InterPro" id="IPR036179">
    <property type="entry name" value="Ig-like_dom_sf"/>
</dbReference>
<feature type="domain" description="Fibronectin type-III" evidence="3">
    <location>
        <begin position="140"/>
        <end position="236"/>
    </location>
</feature>
<evidence type="ECO:0000313" key="4">
    <source>
        <dbReference type="EMBL" id="KAH3807820.1"/>
    </source>
</evidence>
<protein>
    <recommendedName>
        <fullName evidence="3">Fibronectin type-III domain-containing protein</fullName>
    </recommendedName>
</protein>
<evidence type="ECO:0000256" key="1">
    <source>
        <dbReference type="ARBA" id="ARBA00022729"/>
    </source>
</evidence>
<keyword evidence="5" id="KW-1185">Reference proteome</keyword>
<dbReference type="InterPro" id="IPR003961">
    <property type="entry name" value="FN3_dom"/>
</dbReference>
<dbReference type="InterPro" id="IPR050958">
    <property type="entry name" value="Cell_Adh-Cytoskel_Orgn"/>
</dbReference>
<dbReference type="PANTHER" id="PTHR45080">
    <property type="entry name" value="CONTACTIN 5"/>
    <property type="match status" value="1"/>
</dbReference>
<proteinExistence type="predicted"/>
<dbReference type="GO" id="GO:0030424">
    <property type="term" value="C:axon"/>
    <property type="evidence" value="ECO:0007669"/>
    <property type="project" value="TreeGrafter"/>
</dbReference>
<dbReference type="PANTHER" id="PTHR45080:SF8">
    <property type="entry name" value="IG-LIKE DOMAIN-CONTAINING PROTEIN"/>
    <property type="match status" value="1"/>
</dbReference>
<dbReference type="AlphaFoldDB" id="A0A9D4FZB7"/>
<dbReference type="SMART" id="SM00060">
    <property type="entry name" value="FN3"/>
    <property type="match status" value="1"/>
</dbReference>
<reference evidence="4" key="2">
    <citation type="submission" date="2020-11" db="EMBL/GenBank/DDBJ databases">
        <authorList>
            <person name="McCartney M.A."/>
            <person name="Auch B."/>
            <person name="Kono T."/>
            <person name="Mallez S."/>
            <person name="Becker A."/>
            <person name="Gohl D.M."/>
            <person name="Silverstein K.A.T."/>
            <person name="Koren S."/>
            <person name="Bechman K.B."/>
            <person name="Herman A."/>
            <person name="Abrahante J.E."/>
            <person name="Garbe J."/>
        </authorList>
    </citation>
    <scope>NUCLEOTIDE SEQUENCE</scope>
    <source>
        <strain evidence="4">Duluth1</strain>
        <tissue evidence="4">Whole animal</tissue>
    </source>
</reference>
<gene>
    <name evidence="4" type="ORF">DPMN_136168</name>
</gene>
<dbReference type="GO" id="GO:0043025">
    <property type="term" value="C:neuronal cell body"/>
    <property type="evidence" value="ECO:0007669"/>
    <property type="project" value="TreeGrafter"/>
</dbReference>
<dbReference type="InterPro" id="IPR013783">
    <property type="entry name" value="Ig-like_fold"/>
</dbReference>
<dbReference type="SUPFAM" id="SSF48726">
    <property type="entry name" value="Immunoglobulin"/>
    <property type="match status" value="2"/>
</dbReference>
<dbReference type="SUPFAM" id="SSF49265">
    <property type="entry name" value="Fibronectin type III"/>
    <property type="match status" value="1"/>
</dbReference>
<organism evidence="4 5">
    <name type="scientific">Dreissena polymorpha</name>
    <name type="common">Zebra mussel</name>
    <name type="synonym">Mytilus polymorpha</name>
    <dbReference type="NCBI Taxonomy" id="45954"/>
    <lineage>
        <taxon>Eukaryota</taxon>
        <taxon>Metazoa</taxon>
        <taxon>Spiralia</taxon>
        <taxon>Lophotrochozoa</taxon>
        <taxon>Mollusca</taxon>
        <taxon>Bivalvia</taxon>
        <taxon>Autobranchia</taxon>
        <taxon>Heteroconchia</taxon>
        <taxon>Euheterodonta</taxon>
        <taxon>Imparidentia</taxon>
        <taxon>Neoheterodontei</taxon>
        <taxon>Myida</taxon>
        <taxon>Dreissenoidea</taxon>
        <taxon>Dreissenidae</taxon>
        <taxon>Dreissena</taxon>
    </lineage>
</organism>
<sequence length="279" mass="30377">MRLYCTGINGAQAVASEVKPLINVLSTGGDLVISDVQPVHEGNFTCTARNTMSASTGLTVSEQKSSTIAVQVLLPIAHVDIVGENAQVSVMKINDTRYFVCEASTGKPVATIQWFKDNRSRDIITDDIPFQLVITSTPVAPASLQVNEVNINYASVCWNYGVKDVIYPNFVLELKRTDTQWTGQPVSDMNINSNSRICTAIRSLNTSTTYDVRVYAENAIGRSEYSNSTSFTTLSESTQVPLAERSTPPLSPETGAARRVVVSKSLVFFATVVVGVYYQ</sequence>
<dbReference type="CDD" id="cd00096">
    <property type="entry name" value="Ig"/>
    <property type="match status" value="1"/>
</dbReference>
<dbReference type="GO" id="GO:0007156">
    <property type="term" value="P:homophilic cell adhesion via plasma membrane adhesion molecules"/>
    <property type="evidence" value="ECO:0007669"/>
    <property type="project" value="TreeGrafter"/>
</dbReference>
<dbReference type="GO" id="GO:0005886">
    <property type="term" value="C:plasma membrane"/>
    <property type="evidence" value="ECO:0007669"/>
    <property type="project" value="TreeGrafter"/>
</dbReference>
<reference evidence="4" key="1">
    <citation type="journal article" date="2019" name="bioRxiv">
        <title>The Genome of the Zebra Mussel, Dreissena polymorpha: A Resource for Invasive Species Research.</title>
        <authorList>
            <person name="McCartney M.A."/>
            <person name="Auch B."/>
            <person name="Kono T."/>
            <person name="Mallez S."/>
            <person name="Zhang Y."/>
            <person name="Obille A."/>
            <person name="Becker A."/>
            <person name="Abrahante J.E."/>
            <person name="Garbe J."/>
            <person name="Badalamenti J.P."/>
            <person name="Herman A."/>
            <person name="Mangelson H."/>
            <person name="Liachko I."/>
            <person name="Sullivan S."/>
            <person name="Sone E.D."/>
            <person name="Koren S."/>
            <person name="Silverstein K.A.T."/>
            <person name="Beckman K.B."/>
            <person name="Gohl D.M."/>
        </authorList>
    </citation>
    <scope>NUCLEOTIDE SEQUENCE</scope>
    <source>
        <strain evidence="4">Duluth1</strain>
        <tissue evidence="4">Whole animal</tissue>
    </source>
</reference>
<evidence type="ECO:0000256" key="2">
    <source>
        <dbReference type="ARBA" id="ARBA00023157"/>
    </source>
</evidence>
<evidence type="ECO:0000259" key="3">
    <source>
        <dbReference type="PROSITE" id="PS50853"/>
    </source>
</evidence>
<dbReference type="InterPro" id="IPR036116">
    <property type="entry name" value="FN3_sf"/>
</dbReference>
<dbReference type="EMBL" id="JAIWYP010000006">
    <property type="protein sequence ID" value="KAH3807820.1"/>
    <property type="molecule type" value="Genomic_DNA"/>
</dbReference>
<dbReference type="GO" id="GO:0008046">
    <property type="term" value="F:axon guidance receptor activity"/>
    <property type="evidence" value="ECO:0007669"/>
    <property type="project" value="TreeGrafter"/>
</dbReference>
<evidence type="ECO:0000313" key="5">
    <source>
        <dbReference type="Proteomes" id="UP000828390"/>
    </source>
</evidence>